<evidence type="ECO:0000256" key="2">
    <source>
        <dbReference type="ARBA" id="ARBA00022692"/>
    </source>
</evidence>
<evidence type="ECO:0000313" key="7">
    <source>
        <dbReference type="EMBL" id="NHN32369.1"/>
    </source>
</evidence>
<accession>A0ABX0J7N6</accession>
<keyword evidence="2 5" id="KW-0812">Transmembrane</keyword>
<evidence type="ECO:0000256" key="5">
    <source>
        <dbReference type="SAM" id="Phobius"/>
    </source>
</evidence>
<dbReference type="RefSeq" id="WP_166152664.1">
    <property type="nucleotide sequence ID" value="NZ_JAAOIW010000008.1"/>
</dbReference>
<dbReference type="Gene3D" id="3.30.750.24">
    <property type="entry name" value="STAS domain"/>
    <property type="match status" value="1"/>
</dbReference>
<feature type="transmembrane region" description="Helical" evidence="5">
    <location>
        <begin position="87"/>
        <end position="107"/>
    </location>
</feature>
<evidence type="ECO:0000256" key="3">
    <source>
        <dbReference type="ARBA" id="ARBA00022989"/>
    </source>
</evidence>
<dbReference type="InterPro" id="IPR052706">
    <property type="entry name" value="Membrane-Transporter-like"/>
</dbReference>
<feature type="transmembrane region" description="Helical" evidence="5">
    <location>
        <begin position="167"/>
        <end position="185"/>
    </location>
</feature>
<name>A0ABX0J7N6_9BACL</name>
<dbReference type="InterPro" id="IPR002645">
    <property type="entry name" value="STAS_dom"/>
</dbReference>
<dbReference type="InterPro" id="IPR011547">
    <property type="entry name" value="SLC26A/SulP_dom"/>
</dbReference>
<feature type="transmembrane region" description="Helical" evidence="5">
    <location>
        <begin position="47"/>
        <end position="66"/>
    </location>
</feature>
<evidence type="ECO:0000313" key="8">
    <source>
        <dbReference type="Proteomes" id="UP001165962"/>
    </source>
</evidence>
<organism evidence="7 8">
    <name type="scientific">Paenibacillus agricola</name>
    <dbReference type="NCBI Taxonomy" id="2716264"/>
    <lineage>
        <taxon>Bacteria</taxon>
        <taxon>Bacillati</taxon>
        <taxon>Bacillota</taxon>
        <taxon>Bacilli</taxon>
        <taxon>Bacillales</taxon>
        <taxon>Paenibacillaceae</taxon>
        <taxon>Paenibacillus</taxon>
    </lineage>
</organism>
<feature type="transmembrane region" description="Helical" evidence="5">
    <location>
        <begin position="350"/>
        <end position="378"/>
    </location>
</feature>
<feature type="transmembrane region" description="Helical" evidence="5">
    <location>
        <begin position="145"/>
        <end position="161"/>
    </location>
</feature>
<feature type="transmembrane region" description="Helical" evidence="5">
    <location>
        <begin position="113"/>
        <end position="133"/>
    </location>
</feature>
<keyword evidence="8" id="KW-1185">Reference proteome</keyword>
<dbReference type="SUPFAM" id="SSF52091">
    <property type="entry name" value="SpoIIaa-like"/>
    <property type="match status" value="1"/>
</dbReference>
<feature type="transmembrane region" description="Helical" evidence="5">
    <location>
        <begin position="295"/>
        <end position="313"/>
    </location>
</feature>
<feature type="transmembrane region" description="Helical" evidence="5">
    <location>
        <begin position="319"/>
        <end position="338"/>
    </location>
</feature>
<feature type="domain" description="STAS" evidence="6">
    <location>
        <begin position="406"/>
        <end position="487"/>
    </location>
</feature>
<dbReference type="EMBL" id="JAAOIW010000008">
    <property type="protein sequence ID" value="NHN32369.1"/>
    <property type="molecule type" value="Genomic_DNA"/>
</dbReference>
<dbReference type="PROSITE" id="PS50801">
    <property type="entry name" value="STAS"/>
    <property type="match status" value="1"/>
</dbReference>
<evidence type="ECO:0000256" key="4">
    <source>
        <dbReference type="ARBA" id="ARBA00023136"/>
    </source>
</evidence>
<dbReference type="CDD" id="cd07042">
    <property type="entry name" value="STAS_SulP_like_sulfate_transporter"/>
    <property type="match status" value="1"/>
</dbReference>
<feature type="transmembrane region" description="Helical" evidence="5">
    <location>
        <begin position="217"/>
        <end position="241"/>
    </location>
</feature>
<evidence type="ECO:0000259" key="6">
    <source>
        <dbReference type="PROSITE" id="PS50801"/>
    </source>
</evidence>
<dbReference type="Pfam" id="PF01740">
    <property type="entry name" value="STAS"/>
    <property type="match status" value="1"/>
</dbReference>
<sequence length="487" mass="52344">MFFQQLRRGFFGNVRNDVLSGITVALALIPEAIAFSIMAGVDPMVGLYASFTIAVTISIVGGRPGMISAATGAMASLMGPLIVKYGLDYLFAATVLTGLIQWILGVFKVGRFITFVPHSVIIGFVNALAIIIFMAQLPNFVGESWPMYAMVAGTLAIIYLLPLLTKVVPSALIAIVVMTVLAIALKIDVRTVGDMGEIKQALPLFHIPDISWSWKTLLILLPFSLALAIVGMTESLLTATIVDEMTETGSDKNREVRGQGIANVITGFFGGMAGCAMIGQTVINIKSGGRTRLSTLISGVFLLFLILVLGDIVKQIPMAALVGVMFMVSIGTFDWGAVRTLGQIPRSDAVVMVLTVAIVVATSNLAIGVVSGVVLSALNFGWRMARLRCEVVEEDSGLETSKQYVIAGPLFFGTMTYFIELFKHHTDPDHIVIDLQASHIWDHSAITAITKVTQKYAALGKRVTITGLNPESRRMIDQLGLPVKLPL</sequence>
<dbReference type="PANTHER" id="PTHR43310">
    <property type="entry name" value="SULFATE TRANSPORTER YBAR-RELATED"/>
    <property type="match status" value="1"/>
</dbReference>
<reference evidence="7" key="1">
    <citation type="submission" date="2020-03" db="EMBL/GenBank/DDBJ databases">
        <title>Draft sequencing of Paenibacilllus sp. S3N08.</title>
        <authorList>
            <person name="Kim D.-U."/>
        </authorList>
    </citation>
    <scope>NUCLEOTIDE SEQUENCE</scope>
    <source>
        <strain evidence="7">S3N08</strain>
    </source>
</reference>
<comment type="subcellular location">
    <subcellularLocation>
        <location evidence="1">Membrane</location>
        <topology evidence="1">Multi-pass membrane protein</topology>
    </subcellularLocation>
</comment>
<feature type="transmembrane region" description="Helical" evidence="5">
    <location>
        <begin position="21"/>
        <end position="41"/>
    </location>
</feature>
<gene>
    <name evidence="7" type="ORF">G9U52_21235</name>
</gene>
<keyword evidence="3 5" id="KW-1133">Transmembrane helix</keyword>
<dbReference type="PROSITE" id="PS01130">
    <property type="entry name" value="SLC26A"/>
    <property type="match status" value="1"/>
</dbReference>
<dbReference type="Proteomes" id="UP001165962">
    <property type="component" value="Unassembled WGS sequence"/>
</dbReference>
<feature type="transmembrane region" description="Helical" evidence="5">
    <location>
        <begin position="261"/>
        <end position="283"/>
    </location>
</feature>
<dbReference type="InterPro" id="IPR018045">
    <property type="entry name" value="S04_transporter_CS"/>
</dbReference>
<protein>
    <submittedName>
        <fullName evidence="7">SulP family inorganic anion transporter</fullName>
    </submittedName>
</protein>
<proteinExistence type="predicted"/>
<dbReference type="Pfam" id="PF00916">
    <property type="entry name" value="Sulfate_transp"/>
    <property type="match status" value="2"/>
</dbReference>
<comment type="caution">
    <text evidence="7">The sequence shown here is derived from an EMBL/GenBank/DDBJ whole genome shotgun (WGS) entry which is preliminary data.</text>
</comment>
<evidence type="ECO:0000256" key="1">
    <source>
        <dbReference type="ARBA" id="ARBA00004141"/>
    </source>
</evidence>
<dbReference type="InterPro" id="IPR036513">
    <property type="entry name" value="STAS_dom_sf"/>
</dbReference>
<keyword evidence="4 5" id="KW-0472">Membrane</keyword>
<dbReference type="PANTHER" id="PTHR43310:SF1">
    <property type="entry name" value="SULFATE TRANSPORTER YBAR-RELATED"/>
    <property type="match status" value="1"/>
</dbReference>